<dbReference type="Proteomes" id="UP000237673">
    <property type="component" value="Chromosome"/>
</dbReference>
<accession>A0ABN5H792</accession>
<evidence type="ECO:0000256" key="6">
    <source>
        <dbReference type="ARBA" id="ARBA00022692"/>
    </source>
</evidence>
<keyword evidence="4" id="KW-1134">Transmembrane beta strand</keyword>
<dbReference type="InterPro" id="IPR025885">
    <property type="entry name" value="PapC_N"/>
</dbReference>
<dbReference type="Gene3D" id="2.60.40.3110">
    <property type="match status" value="1"/>
</dbReference>
<keyword evidence="3 10" id="KW-0813">Transport</keyword>
<dbReference type="InterPro" id="IPR018030">
    <property type="entry name" value="Fimbrial_membr_usher_CS"/>
</dbReference>
<dbReference type="InterPro" id="IPR025949">
    <property type="entry name" value="PapC-like_C"/>
</dbReference>
<dbReference type="Gene3D" id="3.10.20.410">
    <property type="match status" value="1"/>
</dbReference>
<sequence>MAGAWIRLLLLLTITFAIIQPAISDSSLHFNPALLEQQGAENGAVDLSAFENMPQPPGVYRVEVVLNNDIQETRDVAFSLRDGQLQPCLSVETLARYGINVARYPKLQQEEGCADLKQIDDASARLDVSAQRLLLSVPQAALSNVARDAVPPTRWDNGINALMLNYRFSGAQSQALEAHRSGSDSQFLSLRPGVNVGPWRLRNYSTWSRSQDGTTSWDHLYTWLQREIVPLRAQLTLGESSAPGDIFDSIPFRGLQLASDEDMLPDSLKGYAPVVRGIARSHAQVNVWQNGHVIYQTYVAPGAFEITDIYPTGGSGDLYVTIKEADGSEQRLVVPFASVPVLQREGHLKYSLTGGEYRGYGHNADGKRFLQGTAIYGLPQAFTLYGGLQQAENYRSLAAGVGKNFGYLGALSLDVTLARAKPTHQDYEQGHAWRMRYGKNFVETGTSVALAGYRYATEGFYSLSEMLDRDGDSQRWPWDRRRQRAEMTLNQNLWTGAGALTLSAINEDYWDSARHVRSLSVGYNNSWRSISLSLNYSYNRNVLRQDAGDTIAQEDKVLALSLSVPLGRESGRTWANYQLNSTRHGGDSQSLGLSGMALADNNLSWSVRQGYATRNEGSSGSAELDYRGGYGEVDAGYAWDRHSRRLSYGLSGALMAHRDGITLSQPLGETAALIKAPGIAGASVANQTGVRTDFRGYTLVPYVRPFRVNELSLDPLSLADNVELDQTSAQVIPTRGAVVRADFSGRTGQRALIRLTRSNGQPVPFGATVRLADENADYSSIVGNEGEVWLSGLGPQGTLLVSWGKNADNQCRASFVLPEGKSQPVSQLQATCR</sequence>
<evidence type="ECO:0000259" key="12">
    <source>
        <dbReference type="Pfam" id="PF13954"/>
    </source>
</evidence>
<dbReference type="PANTHER" id="PTHR30451">
    <property type="entry name" value="OUTER MEMBRANE USHER PROTEIN"/>
    <property type="match status" value="1"/>
</dbReference>
<evidence type="ECO:0000313" key="13">
    <source>
        <dbReference type="EMBL" id="AUY23986.1"/>
    </source>
</evidence>
<keyword evidence="5 10" id="KW-1029">Fimbrium biogenesis</keyword>
<dbReference type="SUPFAM" id="SSF141729">
    <property type="entry name" value="FimD N-terminal domain-like"/>
    <property type="match status" value="1"/>
</dbReference>
<evidence type="ECO:0000256" key="8">
    <source>
        <dbReference type="ARBA" id="ARBA00023136"/>
    </source>
</evidence>
<keyword evidence="6 10" id="KW-0812">Transmembrane</keyword>
<name>A0ABN5H792_9GAMM</name>
<evidence type="ECO:0000256" key="4">
    <source>
        <dbReference type="ARBA" id="ARBA00022452"/>
    </source>
</evidence>
<evidence type="ECO:0000256" key="5">
    <source>
        <dbReference type="ARBA" id="ARBA00022558"/>
    </source>
</evidence>
<evidence type="ECO:0000256" key="3">
    <source>
        <dbReference type="ARBA" id="ARBA00022448"/>
    </source>
</evidence>
<feature type="domain" description="PapC-like C-terminal" evidence="11">
    <location>
        <begin position="752"/>
        <end position="819"/>
    </location>
</feature>
<dbReference type="InterPro" id="IPR043142">
    <property type="entry name" value="PapC-like_C_sf"/>
</dbReference>
<proteinExistence type="inferred from homology"/>
<keyword evidence="8 10" id="KW-0472">Membrane</keyword>
<keyword evidence="7" id="KW-0732">Signal</keyword>
<dbReference type="PANTHER" id="PTHR30451:SF21">
    <property type="entry name" value="FIMBRIAL USHER DOMAIN-CONTAINING PROTEIN YDET-RELATED"/>
    <property type="match status" value="1"/>
</dbReference>
<evidence type="ECO:0000256" key="9">
    <source>
        <dbReference type="ARBA" id="ARBA00023237"/>
    </source>
</evidence>
<protein>
    <submittedName>
        <fullName evidence="13">Fimbrial biogenesis outer membrane usher protein</fullName>
    </submittedName>
</protein>
<evidence type="ECO:0000256" key="7">
    <source>
        <dbReference type="ARBA" id="ARBA00022729"/>
    </source>
</evidence>
<keyword evidence="14" id="KW-1185">Reference proteome</keyword>
<evidence type="ECO:0000259" key="11">
    <source>
        <dbReference type="Pfam" id="PF13953"/>
    </source>
</evidence>
<dbReference type="InterPro" id="IPR000015">
    <property type="entry name" value="Fimb_usher"/>
</dbReference>
<comment type="similarity">
    <text evidence="2 10">Belongs to the fimbrial export usher family.</text>
</comment>
<evidence type="ECO:0000256" key="2">
    <source>
        <dbReference type="ARBA" id="ARBA00008064"/>
    </source>
</evidence>
<dbReference type="Gene3D" id="2.60.40.2070">
    <property type="match status" value="1"/>
</dbReference>
<dbReference type="PROSITE" id="PS01151">
    <property type="entry name" value="FIMBRIAL_USHER"/>
    <property type="match status" value="1"/>
</dbReference>
<feature type="domain" description="PapC N-terminal" evidence="12">
    <location>
        <begin position="29"/>
        <end position="169"/>
    </location>
</feature>
<dbReference type="Pfam" id="PF13953">
    <property type="entry name" value="PapC_C"/>
    <property type="match status" value="1"/>
</dbReference>
<evidence type="ECO:0000256" key="10">
    <source>
        <dbReference type="RuleBase" id="RU003884"/>
    </source>
</evidence>
<dbReference type="InterPro" id="IPR037224">
    <property type="entry name" value="PapC_N_sf"/>
</dbReference>
<organism evidence="13 14">
    <name type="scientific">Mixta calida</name>
    <dbReference type="NCBI Taxonomy" id="665913"/>
    <lineage>
        <taxon>Bacteria</taxon>
        <taxon>Pseudomonadati</taxon>
        <taxon>Pseudomonadota</taxon>
        <taxon>Gammaproteobacteria</taxon>
        <taxon>Enterobacterales</taxon>
        <taxon>Erwiniaceae</taxon>
        <taxon>Mixta</taxon>
    </lineage>
</organism>
<evidence type="ECO:0000256" key="1">
    <source>
        <dbReference type="ARBA" id="ARBA00004571"/>
    </source>
</evidence>
<dbReference type="Gene3D" id="2.60.40.2610">
    <property type="entry name" value="Outer membrane usher protein FimD, plug domain"/>
    <property type="match status" value="1"/>
</dbReference>
<dbReference type="EMBL" id="CP026378">
    <property type="protein sequence ID" value="AUY23986.1"/>
    <property type="molecule type" value="Genomic_DNA"/>
</dbReference>
<gene>
    <name evidence="13" type="ORF">C2E16_03030</name>
</gene>
<evidence type="ECO:0000313" key="14">
    <source>
        <dbReference type="Proteomes" id="UP000237673"/>
    </source>
</evidence>
<dbReference type="Pfam" id="PF13954">
    <property type="entry name" value="PapC_N"/>
    <property type="match status" value="1"/>
</dbReference>
<dbReference type="Pfam" id="PF00577">
    <property type="entry name" value="Usher"/>
    <property type="match status" value="1"/>
</dbReference>
<keyword evidence="9 10" id="KW-0998">Cell outer membrane</keyword>
<dbReference type="InterPro" id="IPR042186">
    <property type="entry name" value="FimD_plug_dom"/>
</dbReference>
<reference evidence="13 14" key="1">
    <citation type="submission" date="2018-01" db="EMBL/GenBank/DDBJ databases">
        <title>Complete and assembled Genome of Pantoea calida DSM22759T.</title>
        <authorList>
            <person name="Stevens M.J.A."/>
            <person name="Zurfluh K."/>
            <person name="Stephan R."/>
        </authorList>
    </citation>
    <scope>NUCLEOTIDE SEQUENCE [LARGE SCALE GENOMIC DNA]</scope>
    <source>
        <strain evidence="13 14">DSM 22759</strain>
    </source>
</reference>
<comment type="subcellular location">
    <subcellularLocation>
        <location evidence="1 10">Cell outer membrane</location>
        <topology evidence="1 10">Multi-pass membrane protein</topology>
    </subcellularLocation>
</comment>